<dbReference type="InterPro" id="IPR000253">
    <property type="entry name" value="FHA_dom"/>
</dbReference>
<dbReference type="CDD" id="cd07302">
    <property type="entry name" value="CHD"/>
    <property type="match status" value="1"/>
</dbReference>
<dbReference type="SUPFAM" id="SSF55073">
    <property type="entry name" value="Nucleotide cyclase"/>
    <property type="match status" value="1"/>
</dbReference>
<dbReference type="InterPro" id="IPR001054">
    <property type="entry name" value="A/G_cyclase"/>
</dbReference>
<dbReference type="Gene3D" id="3.30.70.1230">
    <property type="entry name" value="Nucleotide cyclase"/>
    <property type="match status" value="1"/>
</dbReference>
<dbReference type="PANTHER" id="PTHR43081">
    <property type="entry name" value="ADENYLATE CYCLASE, TERMINAL-DIFFERENTIATION SPECIFIC-RELATED"/>
    <property type="match status" value="1"/>
</dbReference>
<dbReference type="InterPro" id="IPR008984">
    <property type="entry name" value="SMAD_FHA_dom_sf"/>
</dbReference>
<feature type="domain" description="FHA" evidence="1">
    <location>
        <begin position="211"/>
        <end position="255"/>
    </location>
</feature>
<organism evidence="2">
    <name type="scientific">Accumulibacter regalis</name>
    <dbReference type="NCBI Taxonomy" id="522306"/>
    <lineage>
        <taxon>Bacteria</taxon>
        <taxon>Pseudomonadati</taxon>
        <taxon>Pseudomonadota</taxon>
        <taxon>Betaproteobacteria</taxon>
        <taxon>Candidatus Accumulibacter</taxon>
    </lineage>
</organism>
<dbReference type="CDD" id="cd00060">
    <property type="entry name" value="FHA"/>
    <property type="match status" value="1"/>
</dbReference>
<dbReference type="InterPro" id="IPR029787">
    <property type="entry name" value="Nucleotide_cyclase"/>
</dbReference>
<reference evidence="2" key="2">
    <citation type="submission" date="2009-09" db="EMBL/GenBank/DDBJ databases">
        <title>Complete sequence of chromosome of Candidatus Accumulibacter phosphatis clade IIA str. UW-1.</title>
        <authorList>
            <consortium name="US DOE Joint Genome Institute"/>
            <person name="Martin H.G."/>
            <person name="Ivanova N."/>
            <person name="Kunin V."/>
            <person name="Warnecke F."/>
            <person name="Barry K."/>
            <person name="He S."/>
            <person name="Salamov A."/>
            <person name="Szeto E."/>
            <person name="Dalin E."/>
            <person name="Pangilinan J.L."/>
            <person name="Lapidus A."/>
            <person name="Lowry S."/>
            <person name="Kyrpides N.C."/>
            <person name="McMahon K.D."/>
            <person name="Hugenholtz P."/>
        </authorList>
    </citation>
    <scope>NUCLEOTIDE SEQUENCE [LARGE SCALE GENOMIC DNA]</scope>
    <source>
        <strain evidence="2">UW-1</strain>
    </source>
</reference>
<name>C7RJR4_ACCRE</name>
<dbReference type="eggNOG" id="COG1716">
    <property type="taxonomic scope" value="Bacteria"/>
</dbReference>
<dbReference type="STRING" id="522306.CAP2UW1_0271"/>
<dbReference type="InterPro" id="IPR050697">
    <property type="entry name" value="Adenylyl/Guanylyl_Cyclase_3/4"/>
</dbReference>
<protein>
    <submittedName>
        <fullName evidence="2">FHA domain containing protein</fullName>
    </submittedName>
</protein>
<dbReference type="GO" id="GO:0004016">
    <property type="term" value="F:adenylate cyclase activity"/>
    <property type="evidence" value="ECO:0007669"/>
    <property type="project" value="UniProtKB-ARBA"/>
</dbReference>
<dbReference type="SMART" id="SM00240">
    <property type="entry name" value="FHA"/>
    <property type="match status" value="1"/>
</dbReference>
<dbReference type="HOGENOM" id="CLU_080930_0_0_4"/>
<evidence type="ECO:0000259" key="1">
    <source>
        <dbReference type="PROSITE" id="PS50006"/>
    </source>
</evidence>
<dbReference type="PROSITE" id="PS50006">
    <property type="entry name" value="FHA_DOMAIN"/>
    <property type="match status" value="1"/>
</dbReference>
<dbReference type="Gene3D" id="2.60.200.20">
    <property type="match status" value="1"/>
</dbReference>
<dbReference type="Pfam" id="PF00498">
    <property type="entry name" value="FHA"/>
    <property type="match status" value="1"/>
</dbReference>
<dbReference type="Pfam" id="PF00211">
    <property type="entry name" value="Guanylate_cyc"/>
    <property type="match status" value="1"/>
</dbReference>
<dbReference type="AlphaFoldDB" id="C7RJR4"/>
<dbReference type="GO" id="GO:0035556">
    <property type="term" value="P:intracellular signal transduction"/>
    <property type="evidence" value="ECO:0007669"/>
    <property type="project" value="InterPro"/>
</dbReference>
<sequence>MSSEEGMLSALFVSVSGSARLFDKLGGAEALHAVDRCMKRVLRGVDGFRGRIVRTTRDDITALFEHADDACQAAIAMQRRIADLPPVSGVKLAIRAGFHHGEVIGEGVGGCVNTAECLAGLAKPGQVLATAETQALLSVPLQSSTRCLDSLSVKGQFTDQRVFEVLWLEPRNPGYRAIVESAAEAPSERDPRLCLRYAGQVKLLDRIRPKLLMGRDSGCDVTVRDRRASRHHARIERRGDFFVLSDLSTNGTFVTISGGPELLVRREEFVLRGSGIISFAASASSPGADIAEFEYL</sequence>
<dbReference type="eggNOG" id="COG2114">
    <property type="taxonomic scope" value="Bacteria"/>
</dbReference>
<dbReference type="GO" id="GO:0009190">
    <property type="term" value="P:cyclic nucleotide biosynthetic process"/>
    <property type="evidence" value="ECO:0007669"/>
    <property type="project" value="InterPro"/>
</dbReference>
<proteinExistence type="predicted"/>
<reference evidence="2" key="1">
    <citation type="submission" date="2009-08" db="EMBL/GenBank/DDBJ databases">
        <authorList>
            <consortium name="US DOE Joint Genome Institute"/>
            <person name="Lucas S."/>
            <person name="Copeland A."/>
            <person name="Lapidus A."/>
            <person name="Glavina del Rio T."/>
            <person name="Dalin E."/>
            <person name="Tice H."/>
            <person name="Bruce D."/>
            <person name="Barry K."/>
            <person name="Pitluck S."/>
            <person name="Lowry S."/>
            <person name="Larimer F."/>
            <person name="Land M."/>
            <person name="Hauser L."/>
            <person name="Kyrpides N."/>
            <person name="Ivanova N."/>
            <person name="McMahon K.D."/>
            <person name="Hugenholtz P."/>
        </authorList>
    </citation>
    <scope>NUCLEOTIDE SEQUENCE</scope>
    <source>
        <strain evidence="2">UW-1</strain>
    </source>
</reference>
<dbReference type="KEGG" id="app:CAP2UW1_0271"/>
<dbReference type="PANTHER" id="PTHR43081:SF1">
    <property type="entry name" value="ADENYLATE CYCLASE, TERMINAL-DIFFERENTIATION SPECIFIC"/>
    <property type="match status" value="1"/>
</dbReference>
<accession>C7RJR4</accession>
<evidence type="ECO:0000313" key="2">
    <source>
        <dbReference type="EMBL" id="ACV33628.1"/>
    </source>
</evidence>
<dbReference type="EMBL" id="CP001715">
    <property type="protein sequence ID" value="ACV33628.1"/>
    <property type="molecule type" value="Genomic_DNA"/>
</dbReference>
<dbReference type="SUPFAM" id="SSF49879">
    <property type="entry name" value="SMAD/FHA domain"/>
    <property type="match status" value="1"/>
</dbReference>
<gene>
    <name evidence="2" type="ordered locus">CAP2UW1_0271</name>
</gene>